<evidence type="ECO:0000313" key="2">
    <source>
        <dbReference type="EMBL" id="MDO1558951.1"/>
    </source>
</evidence>
<evidence type="ECO:0000256" key="1">
    <source>
        <dbReference type="SAM" id="MobiDB-lite"/>
    </source>
</evidence>
<dbReference type="EMBL" id="JAUKTR010000002">
    <property type="protein sequence ID" value="MDO1558951.1"/>
    <property type="molecule type" value="Genomic_DNA"/>
</dbReference>
<accession>A0ABT8SKD3</accession>
<proteinExistence type="predicted"/>
<evidence type="ECO:0000313" key="3">
    <source>
        <dbReference type="Proteomes" id="UP001169063"/>
    </source>
</evidence>
<comment type="caution">
    <text evidence="2">The sequence shown here is derived from an EMBL/GenBank/DDBJ whole genome shotgun (WGS) entry which is preliminary data.</text>
</comment>
<reference evidence="2" key="1">
    <citation type="submission" date="2023-07" db="EMBL/GenBank/DDBJ databases">
        <title>Brevundimonas soil sp. nov., isolated from the soil of chemical plant.</title>
        <authorList>
            <person name="Wu N."/>
        </authorList>
    </citation>
    <scope>NUCLEOTIDE SEQUENCE</scope>
    <source>
        <strain evidence="2">XZ-24</strain>
    </source>
</reference>
<name>A0ABT8SKD3_9CAUL</name>
<dbReference type="Proteomes" id="UP001169063">
    <property type="component" value="Unassembled WGS sequence"/>
</dbReference>
<protein>
    <submittedName>
        <fullName evidence="2">Uncharacterized protein</fullName>
    </submittedName>
</protein>
<organism evidence="2 3">
    <name type="scientific">Peiella sedimenti</name>
    <dbReference type="NCBI Taxonomy" id="3061083"/>
    <lineage>
        <taxon>Bacteria</taxon>
        <taxon>Pseudomonadati</taxon>
        <taxon>Pseudomonadota</taxon>
        <taxon>Alphaproteobacteria</taxon>
        <taxon>Caulobacterales</taxon>
        <taxon>Caulobacteraceae</taxon>
        <taxon>Peiella</taxon>
    </lineage>
</organism>
<keyword evidence="3" id="KW-1185">Reference proteome</keyword>
<gene>
    <name evidence="2" type="ORF">Q0812_05865</name>
</gene>
<feature type="region of interest" description="Disordered" evidence="1">
    <location>
        <begin position="1"/>
        <end position="25"/>
    </location>
</feature>
<sequence>MTPIRPQMFTPPQAAGAAPPNPAALSPALDRAREAQRAFFAQALGQAAPAAAPPAQGTVQPAATAPAASGQPARDMRPGSLLDIRV</sequence>
<dbReference type="RefSeq" id="WP_302109381.1">
    <property type="nucleotide sequence ID" value="NZ_JAUKTR010000002.1"/>
</dbReference>
<feature type="region of interest" description="Disordered" evidence="1">
    <location>
        <begin position="46"/>
        <end position="86"/>
    </location>
</feature>
<feature type="compositionally biased region" description="Low complexity" evidence="1">
    <location>
        <begin position="11"/>
        <end position="25"/>
    </location>
</feature>
<feature type="compositionally biased region" description="Low complexity" evidence="1">
    <location>
        <begin position="46"/>
        <end position="73"/>
    </location>
</feature>